<evidence type="ECO:0000313" key="2">
    <source>
        <dbReference type="EMBL" id="AYV24274.1"/>
    </source>
</evidence>
<keyword evidence="1" id="KW-0732">Signal</keyword>
<dbReference type="PANTHER" id="PTHR40940:SF1">
    <property type="entry name" value="PROTEIN BATD"/>
    <property type="match status" value="1"/>
</dbReference>
<evidence type="ECO:0000256" key="1">
    <source>
        <dbReference type="SAM" id="SignalP"/>
    </source>
</evidence>
<reference evidence="2 3" key="1">
    <citation type="submission" date="2018-11" db="EMBL/GenBank/DDBJ databases">
        <title>Complete Genome Sequence of Vbrio mediterranei 117-T6: a Potential Pathogen Bacteria Isolated from the Conchocelis of Pyropia.</title>
        <authorList>
            <person name="Liu Q."/>
        </authorList>
    </citation>
    <scope>NUCLEOTIDE SEQUENCE [LARGE SCALE GENOMIC DNA]</scope>
    <source>
        <strain evidence="2 3">117-T6</strain>
    </source>
</reference>
<name>A0A3G4VHK0_9VIBR</name>
<evidence type="ECO:0000313" key="3">
    <source>
        <dbReference type="Proteomes" id="UP000279760"/>
    </source>
</evidence>
<accession>A0A3G4VHK0</accession>
<protein>
    <recommendedName>
        <fullName evidence="4">Protein BatD</fullName>
    </recommendedName>
</protein>
<evidence type="ECO:0008006" key="4">
    <source>
        <dbReference type="Google" id="ProtNLM"/>
    </source>
</evidence>
<dbReference type="Pfam" id="PF13584">
    <property type="entry name" value="BatD"/>
    <property type="match status" value="1"/>
</dbReference>
<sequence length="545" mass="58919">MKNIKSLTLVLLAIISSAVSFSSWALNVTASVNKTKVSKDEVIQLKIVADQKLDGNKVDFSSLSKDFYLGRPNFSSSVNILNGTRTDSSIWTVAIAPQRIGKLTIPSFDVNGVTTSPITLNVTIDEQTPTTKDMIEVRTQLSKSELYPKESALLDTRIIVKVDPRLLQNPNLTSPEAPGLDIEAVGEPKQYQAVLDGMEVMIIDQSYRVTAIDSGNFAIKAPTLTGGVLYGNNRSGTTKILTLDTSSPTVDLKVDPVPEGYTDSWLPTSKLSLSQTWKLDSGKNVETKSVSIASGDSLTRTITLTATGLTSAQLPNISVSNPDAFRVYSEKPSFKSNDDGSVTMITKQVLIAQHGGDFTLPAVKINWWDSVNKKPAQTELEGLNVSVTANEVINAVSPVSSPTSSLPGTTTIVKDSGSWPYIAGLFAALWVFSSAMWYRTSKANQKQLNDNSPMSSINNASIKENLIAAIKNRDPIATQTAYRSWKRTISLSEEDDALLRNEIAKMNSAIIGSDKDVIWDDKTALKLIGKAKAQQPQAGSALAQL</sequence>
<feature type="signal peptide" evidence="1">
    <location>
        <begin position="1"/>
        <end position="25"/>
    </location>
</feature>
<dbReference type="RefSeq" id="WP_124941874.1">
    <property type="nucleotide sequence ID" value="NZ_CP033578.1"/>
</dbReference>
<feature type="chain" id="PRO_5017938277" description="Protein BatD" evidence="1">
    <location>
        <begin position="26"/>
        <end position="545"/>
    </location>
</feature>
<dbReference type="AlphaFoldDB" id="A0A3G4VHK0"/>
<dbReference type="Proteomes" id="UP000279760">
    <property type="component" value="Chromosome 2"/>
</dbReference>
<dbReference type="EMBL" id="CP033578">
    <property type="protein sequence ID" value="AYV24274.1"/>
    <property type="molecule type" value="Genomic_DNA"/>
</dbReference>
<dbReference type="InterPro" id="IPR025738">
    <property type="entry name" value="BatD"/>
</dbReference>
<proteinExistence type="predicted"/>
<organism evidence="2 3">
    <name type="scientific">Vibrio mediterranei</name>
    <dbReference type="NCBI Taxonomy" id="689"/>
    <lineage>
        <taxon>Bacteria</taxon>
        <taxon>Pseudomonadati</taxon>
        <taxon>Pseudomonadota</taxon>
        <taxon>Gammaproteobacteria</taxon>
        <taxon>Vibrionales</taxon>
        <taxon>Vibrionaceae</taxon>
        <taxon>Vibrio</taxon>
    </lineage>
</organism>
<gene>
    <name evidence="2" type="ORF">ECB94_23730</name>
</gene>
<dbReference type="PANTHER" id="PTHR40940">
    <property type="entry name" value="PROTEIN BATD-RELATED"/>
    <property type="match status" value="1"/>
</dbReference>